<dbReference type="PANTHER" id="PTHR43002">
    <property type="entry name" value="GLYCOGEN DEBRANCHING ENZYME"/>
    <property type="match status" value="1"/>
</dbReference>
<sequence>MVEVWPGDAYPLGAHFDGAGTNFAVFTEAAERVELCLFDGPPGLRGVTETRIDLPEVDGFVWHGRIPGIMPGQRYGYRVHGPFEPSRGVRCNPAKLLLDPYAKAIEGEMDWDESCFGYRFGDPSSRNDLDSAPHTMRSVVVSPYFDWGNDRPPRTPYHETVIYEAHVKGLTARHPDIPPEIRGTYAALGHPVIVDHLTALGVTAVELMPVHQFVHDDALVKRGLRNYWGYNTIGFFAPHNGYAASSQHCDQVLEFKAMVKALHAAGIEVILDVVYNHTAEGNHMGPTLSFRGLDNRSYYRLVDDDPRYYMDTTGTGNSLLMRSPHVLQLIMDSLRYWVLDMHVDGFRFDLAATLARELHEVDRLAAFFDLVQQDPVVSQVKLIAEPWDVGEGGYQVGNFPPLWTEWNGKYRDTVRDYWRGRPATLPEFGTRITGSSDLYADDGRRPSASINFVTCHDGFTLHDLVSYETKHNEANGEGGRDGSDDNRSWNCGHEGPTSDLDVLSLRERQKRNFMATLFLTQGVPMLLHGDELGRTQKGNNNAYCQDNELSWVDWSALRDQFPLLDFVQKLSKLRREHPVFRRRRFFEGRPETGSPDLVWLTPAGREMSDADWRAGFNKSFSIFMNGEAISEPGPRGERITDESFLLMFNAHDGDLEFAPPDSRFARMWAKVIDTADPMLAEEESPVVKSGETVLMEARSVQVWRRV</sequence>
<dbReference type="InterPro" id="IPR014756">
    <property type="entry name" value="Ig_E-set"/>
</dbReference>
<keyword evidence="2 6" id="KW-0378">Hydrolase</keyword>
<evidence type="ECO:0000256" key="3">
    <source>
        <dbReference type="ARBA" id="ARBA00023295"/>
    </source>
</evidence>
<dbReference type="Proteomes" id="UP001597083">
    <property type="component" value="Unassembled WGS sequence"/>
</dbReference>
<dbReference type="InterPro" id="IPR013780">
    <property type="entry name" value="Glyco_hydro_b"/>
</dbReference>
<dbReference type="EMBL" id="JBHTIR010004317">
    <property type="protein sequence ID" value="MFD0856970.1"/>
    <property type="molecule type" value="Genomic_DNA"/>
</dbReference>
<evidence type="ECO:0000256" key="1">
    <source>
        <dbReference type="ARBA" id="ARBA00008061"/>
    </source>
</evidence>
<evidence type="ECO:0000256" key="2">
    <source>
        <dbReference type="ARBA" id="ARBA00022801"/>
    </source>
</evidence>
<organism evidence="6 7">
    <name type="scientific">Actinomadura adrarensis</name>
    <dbReference type="NCBI Taxonomy" id="1819600"/>
    <lineage>
        <taxon>Bacteria</taxon>
        <taxon>Bacillati</taxon>
        <taxon>Actinomycetota</taxon>
        <taxon>Actinomycetes</taxon>
        <taxon>Streptosporangiales</taxon>
        <taxon>Thermomonosporaceae</taxon>
        <taxon>Actinomadura</taxon>
    </lineage>
</organism>
<comment type="caution">
    <text evidence="6">The sequence shown here is derived from an EMBL/GenBank/DDBJ whole genome shotgun (WGS) entry which is preliminary data.</text>
</comment>
<dbReference type="InterPro" id="IPR017853">
    <property type="entry name" value="GH"/>
</dbReference>
<comment type="similarity">
    <text evidence="1">Belongs to the glycosyl hydrolase 13 family.</text>
</comment>
<evidence type="ECO:0000313" key="6">
    <source>
        <dbReference type="EMBL" id="MFD0856970.1"/>
    </source>
</evidence>
<keyword evidence="7" id="KW-1185">Reference proteome</keyword>
<feature type="region of interest" description="Disordered" evidence="4">
    <location>
        <begin position="472"/>
        <end position="493"/>
    </location>
</feature>
<protein>
    <submittedName>
        <fullName evidence="6">Glycogen debranching protein GlgX</fullName>
        <ecNumber evidence="6">3.2.1.196</ecNumber>
    </submittedName>
</protein>
<evidence type="ECO:0000313" key="7">
    <source>
        <dbReference type="Proteomes" id="UP001597083"/>
    </source>
</evidence>
<dbReference type="InterPro" id="IPR006047">
    <property type="entry name" value="GH13_cat_dom"/>
</dbReference>
<dbReference type="EC" id="3.2.1.196" evidence="6"/>
<feature type="compositionally biased region" description="Basic and acidic residues" evidence="4">
    <location>
        <begin position="472"/>
        <end position="487"/>
    </location>
</feature>
<name>A0ABW3CQZ7_9ACTN</name>
<dbReference type="GO" id="GO:0120549">
    <property type="term" value="F:limit dextrin alpha-1,6-maltotetraose-hydrolase activity"/>
    <property type="evidence" value="ECO:0007669"/>
    <property type="project" value="UniProtKB-EC"/>
</dbReference>
<dbReference type="SUPFAM" id="SSF51445">
    <property type="entry name" value="(Trans)glycosidases"/>
    <property type="match status" value="1"/>
</dbReference>
<dbReference type="SUPFAM" id="SSF51011">
    <property type="entry name" value="Glycosyl hydrolase domain"/>
    <property type="match status" value="1"/>
</dbReference>
<dbReference type="CDD" id="cd02856">
    <property type="entry name" value="E_set_GDE_Isoamylase_N"/>
    <property type="match status" value="1"/>
</dbReference>
<dbReference type="SMART" id="SM00642">
    <property type="entry name" value="Aamy"/>
    <property type="match status" value="1"/>
</dbReference>
<dbReference type="Pfam" id="PF02922">
    <property type="entry name" value="CBM_48"/>
    <property type="match status" value="1"/>
</dbReference>
<dbReference type="InterPro" id="IPR011837">
    <property type="entry name" value="Glycogen_debranch_GlgX"/>
</dbReference>
<dbReference type="InterPro" id="IPR013783">
    <property type="entry name" value="Ig-like_fold"/>
</dbReference>
<dbReference type="SUPFAM" id="SSF81296">
    <property type="entry name" value="E set domains"/>
    <property type="match status" value="1"/>
</dbReference>
<dbReference type="CDD" id="cd11326">
    <property type="entry name" value="AmyAc_Glg_debranch"/>
    <property type="match status" value="1"/>
</dbReference>
<dbReference type="Gene3D" id="2.60.40.10">
    <property type="entry name" value="Immunoglobulins"/>
    <property type="match status" value="1"/>
</dbReference>
<reference evidence="7" key="1">
    <citation type="journal article" date="2019" name="Int. J. Syst. Evol. Microbiol.">
        <title>The Global Catalogue of Microorganisms (GCM) 10K type strain sequencing project: providing services to taxonomists for standard genome sequencing and annotation.</title>
        <authorList>
            <consortium name="The Broad Institute Genomics Platform"/>
            <consortium name="The Broad Institute Genome Sequencing Center for Infectious Disease"/>
            <person name="Wu L."/>
            <person name="Ma J."/>
        </authorList>
    </citation>
    <scope>NUCLEOTIDE SEQUENCE [LARGE SCALE GENOMIC DNA]</scope>
    <source>
        <strain evidence="7">JCM 31696</strain>
    </source>
</reference>
<gene>
    <name evidence="6" type="primary">glgX</name>
    <name evidence="6" type="ORF">ACFQ07_32365</name>
</gene>
<dbReference type="InterPro" id="IPR004193">
    <property type="entry name" value="Glyco_hydro_13_N"/>
</dbReference>
<proteinExistence type="inferred from homology"/>
<feature type="domain" description="Glycosyl hydrolase family 13 catalytic" evidence="5">
    <location>
        <begin position="139"/>
        <end position="574"/>
    </location>
</feature>
<evidence type="ECO:0000256" key="4">
    <source>
        <dbReference type="SAM" id="MobiDB-lite"/>
    </source>
</evidence>
<dbReference type="InterPro" id="IPR044505">
    <property type="entry name" value="GlgX_Isoamylase_N_E_set"/>
</dbReference>
<keyword evidence="3 6" id="KW-0326">Glycosidase</keyword>
<dbReference type="Gene3D" id="3.20.20.80">
    <property type="entry name" value="Glycosidases"/>
    <property type="match status" value="1"/>
</dbReference>
<dbReference type="Gene3D" id="2.60.40.1180">
    <property type="entry name" value="Golgi alpha-mannosidase II"/>
    <property type="match status" value="1"/>
</dbReference>
<accession>A0ABW3CQZ7</accession>
<dbReference type="NCBIfam" id="TIGR02100">
    <property type="entry name" value="glgX_debranch"/>
    <property type="match status" value="1"/>
</dbReference>
<evidence type="ECO:0000259" key="5">
    <source>
        <dbReference type="SMART" id="SM00642"/>
    </source>
</evidence>